<evidence type="ECO:0000313" key="3">
    <source>
        <dbReference type="Proteomes" id="UP000256763"/>
    </source>
</evidence>
<accession>A0A3E0WKH6</accession>
<dbReference type="InterPro" id="IPR012427">
    <property type="entry name" value="DUF1622"/>
</dbReference>
<sequence>MSDIVEPIAAWCAAAIELIGIGVILVMSLYALWLAVLSVFRKSGEEPTFLTVRIRLGRGILLGLEFLIAADIIHTVAIELTFTSVGVLAIIVLIRTFLSFALEIELTGHLPWQAKERGRTLGRG</sequence>
<dbReference type="EMBL" id="NFZW01000026">
    <property type="protein sequence ID" value="RFA32723.1"/>
    <property type="molecule type" value="Genomic_DNA"/>
</dbReference>
<evidence type="ECO:0000256" key="1">
    <source>
        <dbReference type="SAM" id="Phobius"/>
    </source>
</evidence>
<dbReference type="PANTHER" id="PTHR38468">
    <property type="entry name" value="SLL0939 PROTEIN"/>
    <property type="match status" value="1"/>
</dbReference>
<gene>
    <name evidence="2" type="ORF">CAL65_19170</name>
</gene>
<proteinExistence type="predicted"/>
<feature type="transmembrane region" description="Helical" evidence="1">
    <location>
        <begin position="18"/>
        <end position="40"/>
    </location>
</feature>
<dbReference type="OrthoDB" id="9812897at2"/>
<dbReference type="Pfam" id="PF07784">
    <property type="entry name" value="DUF1622"/>
    <property type="match status" value="1"/>
</dbReference>
<organism evidence="2 3">
    <name type="scientific">Alkalilimnicola ehrlichii</name>
    <dbReference type="NCBI Taxonomy" id="351052"/>
    <lineage>
        <taxon>Bacteria</taxon>
        <taxon>Pseudomonadati</taxon>
        <taxon>Pseudomonadota</taxon>
        <taxon>Gammaproteobacteria</taxon>
        <taxon>Chromatiales</taxon>
        <taxon>Ectothiorhodospiraceae</taxon>
        <taxon>Alkalilimnicola</taxon>
    </lineage>
</organism>
<name>A0A3E0WKH6_9GAMM</name>
<evidence type="ECO:0008006" key="4">
    <source>
        <dbReference type="Google" id="ProtNLM"/>
    </source>
</evidence>
<protein>
    <recommendedName>
        <fullName evidence="4">DUF1622 domain-containing protein</fullName>
    </recommendedName>
</protein>
<evidence type="ECO:0000313" key="2">
    <source>
        <dbReference type="EMBL" id="RFA32723.1"/>
    </source>
</evidence>
<keyword evidence="1" id="KW-0812">Transmembrane</keyword>
<dbReference type="AlphaFoldDB" id="A0A3E0WKH6"/>
<dbReference type="RefSeq" id="WP_116303749.1">
    <property type="nucleotide sequence ID" value="NZ_NFZV01000027.1"/>
</dbReference>
<keyword evidence="3" id="KW-1185">Reference proteome</keyword>
<reference evidence="3" key="1">
    <citation type="submission" date="2017-05" db="EMBL/GenBank/DDBJ databases">
        <authorList>
            <person name="Sharma S."/>
            <person name="Sidhu C."/>
            <person name="Pinnaka A.K."/>
        </authorList>
    </citation>
    <scope>NUCLEOTIDE SEQUENCE [LARGE SCALE GENOMIC DNA]</scope>
    <source>
        <strain evidence="3">AK93</strain>
    </source>
</reference>
<dbReference type="Proteomes" id="UP000256763">
    <property type="component" value="Unassembled WGS sequence"/>
</dbReference>
<keyword evidence="1" id="KW-0472">Membrane</keyword>
<keyword evidence="1" id="KW-1133">Transmembrane helix</keyword>
<dbReference type="PANTHER" id="PTHR38468:SF1">
    <property type="entry name" value="SLL0939 PROTEIN"/>
    <property type="match status" value="1"/>
</dbReference>
<comment type="caution">
    <text evidence="2">The sequence shown here is derived from an EMBL/GenBank/DDBJ whole genome shotgun (WGS) entry which is preliminary data.</text>
</comment>